<dbReference type="AlphaFoldDB" id="A0A811ZL05"/>
<dbReference type="Gene3D" id="3.40.50.300">
    <property type="entry name" value="P-loop containing nucleotide triphosphate hydrolases"/>
    <property type="match status" value="1"/>
</dbReference>
<dbReference type="GO" id="GO:0000724">
    <property type="term" value="P:double-strand break repair via homologous recombination"/>
    <property type="evidence" value="ECO:0007669"/>
    <property type="project" value="InterPro"/>
</dbReference>
<dbReference type="PANTHER" id="PTHR46644:SF2">
    <property type="entry name" value="DNA REPAIR PROTEIN XRCC2"/>
    <property type="match status" value="1"/>
</dbReference>
<dbReference type="GO" id="GO:0005813">
    <property type="term" value="C:centrosome"/>
    <property type="evidence" value="ECO:0007669"/>
    <property type="project" value="TreeGrafter"/>
</dbReference>
<keyword evidence="2" id="KW-1185">Reference proteome</keyword>
<dbReference type="PANTHER" id="PTHR46644">
    <property type="entry name" value="DNA REPAIR PROTEIN XRCC2"/>
    <property type="match status" value="1"/>
</dbReference>
<protein>
    <submittedName>
        <fullName evidence="1">(raccoon dog) hypothetical protein</fullName>
    </submittedName>
</protein>
<evidence type="ECO:0000313" key="2">
    <source>
        <dbReference type="Proteomes" id="UP000645828"/>
    </source>
</evidence>
<accession>A0A811ZL05</accession>
<dbReference type="Proteomes" id="UP000645828">
    <property type="component" value="Unassembled WGS sequence"/>
</dbReference>
<organism evidence="1 2">
    <name type="scientific">Nyctereutes procyonoides</name>
    <name type="common">Raccoon dog</name>
    <name type="synonym">Canis procyonoides</name>
    <dbReference type="NCBI Taxonomy" id="34880"/>
    <lineage>
        <taxon>Eukaryota</taxon>
        <taxon>Metazoa</taxon>
        <taxon>Chordata</taxon>
        <taxon>Craniata</taxon>
        <taxon>Vertebrata</taxon>
        <taxon>Euteleostomi</taxon>
        <taxon>Mammalia</taxon>
        <taxon>Eutheria</taxon>
        <taxon>Laurasiatheria</taxon>
        <taxon>Carnivora</taxon>
        <taxon>Caniformia</taxon>
        <taxon>Canidae</taxon>
        <taxon>Nyctereutes</taxon>
    </lineage>
</organism>
<proteinExistence type="predicted"/>
<gene>
    <name evidence="1" type="ORF">NYPRO_LOCUS22094</name>
</gene>
<comment type="caution">
    <text evidence="1">The sequence shown here is derived from an EMBL/GenBank/DDBJ whole genome shotgun (WGS) entry which is preliminary data.</text>
</comment>
<dbReference type="GO" id="GO:0005657">
    <property type="term" value="C:replication fork"/>
    <property type="evidence" value="ECO:0007669"/>
    <property type="project" value="InterPro"/>
</dbReference>
<sequence length="222" mass="25585">MYHRGRLEGPMPGPILTTPTMYRITWSIDNSVLEMLYHLTARCILLKLEGGLEIEVLFIDTDDHFDILWLLTIFEHRLIPKLRGANSSTQVLLTLYSLETMVCSHPSFCLLILDSLSAFYWIDHVNGGESVNLQEITLKKYAQFLDKLTNEKTSNWTEGPSSAFNQLSEADVWQHKVRHRIVFSKHEDFKISNQFSLVSCHLKSNNLKKFIFITGESGIEFC</sequence>
<dbReference type="GO" id="GO:0042148">
    <property type="term" value="P:DNA strand invasion"/>
    <property type="evidence" value="ECO:0007669"/>
    <property type="project" value="TreeGrafter"/>
</dbReference>
<evidence type="ECO:0000313" key="1">
    <source>
        <dbReference type="EMBL" id="CAD7689300.1"/>
    </source>
</evidence>
<dbReference type="InterPro" id="IPR027417">
    <property type="entry name" value="P-loop_NTPase"/>
</dbReference>
<name>A0A811ZL05_NYCPR</name>
<dbReference type="SUPFAM" id="SSF52540">
    <property type="entry name" value="P-loop containing nucleoside triphosphate hydrolases"/>
    <property type="match status" value="1"/>
</dbReference>
<dbReference type="GO" id="GO:0000400">
    <property type="term" value="F:four-way junction DNA binding"/>
    <property type="evidence" value="ECO:0007669"/>
    <property type="project" value="TreeGrafter"/>
</dbReference>
<dbReference type="EMBL" id="CAJHUB010000769">
    <property type="protein sequence ID" value="CAD7689300.1"/>
    <property type="molecule type" value="Genomic_DNA"/>
</dbReference>
<dbReference type="InterPro" id="IPR030547">
    <property type="entry name" value="XRCC2"/>
</dbReference>
<dbReference type="GO" id="GO:0033063">
    <property type="term" value="C:Rad51B-Rad51C-Rad51D-XRCC2 complex"/>
    <property type="evidence" value="ECO:0007669"/>
    <property type="project" value="InterPro"/>
</dbReference>
<reference evidence="1" key="1">
    <citation type="submission" date="2020-12" db="EMBL/GenBank/DDBJ databases">
        <authorList>
            <consortium name="Molecular Ecology Group"/>
        </authorList>
    </citation>
    <scope>NUCLEOTIDE SEQUENCE</scope>
    <source>
        <strain evidence="1">TBG_1078</strain>
    </source>
</reference>